<dbReference type="Pfam" id="PF00169">
    <property type="entry name" value="PH"/>
    <property type="match status" value="1"/>
</dbReference>
<dbReference type="PANTHER" id="PTHR38700">
    <property type="entry name" value="YALI0E22418P"/>
    <property type="match status" value="1"/>
</dbReference>
<feature type="compositionally biased region" description="Gly residues" evidence="1">
    <location>
        <begin position="171"/>
        <end position="182"/>
    </location>
</feature>
<dbReference type="AlphaFoldDB" id="A0A0C3GFT6"/>
<dbReference type="SUPFAM" id="SSF54236">
    <property type="entry name" value="Ubiquitin-like"/>
    <property type="match status" value="1"/>
</dbReference>
<evidence type="ECO:0000313" key="4">
    <source>
        <dbReference type="Proteomes" id="UP000054166"/>
    </source>
</evidence>
<feature type="compositionally biased region" description="Low complexity" evidence="1">
    <location>
        <begin position="521"/>
        <end position="532"/>
    </location>
</feature>
<dbReference type="PANTHER" id="PTHR38700:SF1">
    <property type="entry name" value="PH DOMAIN-CONTAINING PROTEIN"/>
    <property type="match status" value="1"/>
</dbReference>
<dbReference type="Gene3D" id="3.10.20.90">
    <property type="entry name" value="Phosphatidylinositol 3-kinase Catalytic Subunit, Chain A, domain 1"/>
    <property type="match status" value="1"/>
</dbReference>
<dbReference type="CDD" id="cd00821">
    <property type="entry name" value="PH"/>
    <property type="match status" value="1"/>
</dbReference>
<feature type="compositionally biased region" description="Polar residues" evidence="1">
    <location>
        <begin position="553"/>
        <end position="567"/>
    </location>
</feature>
<dbReference type="HOGENOM" id="CLU_013666_0_0_1"/>
<evidence type="ECO:0000259" key="2">
    <source>
        <dbReference type="PROSITE" id="PS50003"/>
    </source>
</evidence>
<feature type="region of interest" description="Disordered" evidence="1">
    <location>
        <begin position="357"/>
        <end position="382"/>
    </location>
</feature>
<feature type="compositionally biased region" description="Acidic residues" evidence="1">
    <location>
        <begin position="7"/>
        <end position="17"/>
    </location>
</feature>
<dbReference type="Proteomes" id="UP000054166">
    <property type="component" value="Unassembled WGS sequence"/>
</dbReference>
<keyword evidence="4" id="KW-1185">Reference proteome</keyword>
<dbReference type="STRING" id="765440.A0A0C3GFT6"/>
<feature type="compositionally biased region" description="Basic and acidic residues" evidence="1">
    <location>
        <begin position="135"/>
        <end position="150"/>
    </location>
</feature>
<dbReference type="InterPro" id="IPR001849">
    <property type="entry name" value="PH_domain"/>
</dbReference>
<feature type="compositionally biased region" description="Basic and acidic residues" evidence="1">
    <location>
        <begin position="501"/>
        <end position="513"/>
    </location>
</feature>
<feature type="region of interest" description="Disordered" evidence="1">
    <location>
        <begin position="1"/>
        <end position="64"/>
    </location>
</feature>
<dbReference type="SUPFAM" id="SSF50729">
    <property type="entry name" value="PH domain-like"/>
    <property type="match status" value="1"/>
</dbReference>
<dbReference type="PROSITE" id="PS50003">
    <property type="entry name" value="PH_DOMAIN"/>
    <property type="match status" value="1"/>
</dbReference>
<feature type="region of interest" description="Disordered" evidence="1">
    <location>
        <begin position="101"/>
        <end position="310"/>
    </location>
</feature>
<accession>A0A0C3GFT6</accession>
<feature type="compositionally biased region" description="Polar residues" evidence="1">
    <location>
        <begin position="225"/>
        <end position="234"/>
    </location>
</feature>
<feature type="compositionally biased region" description="Basic and acidic residues" evidence="1">
    <location>
        <begin position="372"/>
        <end position="382"/>
    </location>
</feature>
<dbReference type="Gene3D" id="2.30.29.30">
    <property type="entry name" value="Pleckstrin-homology domain (PH domain)/Phosphotyrosine-binding domain (PTB)"/>
    <property type="match status" value="1"/>
</dbReference>
<feature type="compositionally biased region" description="Basic and acidic residues" evidence="1">
    <location>
        <begin position="275"/>
        <end position="288"/>
    </location>
</feature>
<name>A0A0C3GFT6_PILCF</name>
<feature type="compositionally biased region" description="Polar residues" evidence="1">
    <location>
        <begin position="403"/>
        <end position="429"/>
    </location>
</feature>
<proteinExistence type="predicted"/>
<dbReference type="EMBL" id="KN832975">
    <property type="protein sequence ID" value="KIM89501.1"/>
    <property type="molecule type" value="Genomic_DNA"/>
</dbReference>
<organism evidence="3 4">
    <name type="scientific">Piloderma croceum (strain F 1598)</name>
    <dbReference type="NCBI Taxonomy" id="765440"/>
    <lineage>
        <taxon>Eukaryota</taxon>
        <taxon>Fungi</taxon>
        <taxon>Dikarya</taxon>
        <taxon>Basidiomycota</taxon>
        <taxon>Agaricomycotina</taxon>
        <taxon>Agaricomycetes</taxon>
        <taxon>Agaricomycetidae</taxon>
        <taxon>Atheliales</taxon>
        <taxon>Atheliaceae</taxon>
        <taxon>Piloderma</taxon>
    </lineage>
</organism>
<feature type="region of interest" description="Disordered" evidence="1">
    <location>
        <begin position="401"/>
        <end position="567"/>
    </location>
</feature>
<evidence type="ECO:0000313" key="3">
    <source>
        <dbReference type="EMBL" id="KIM89501.1"/>
    </source>
</evidence>
<feature type="domain" description="PH" evidence="2">
    <location>
        <begin position="668"/>
        <end position="773"/>
    </location>
</feature>
<gene>
    <name evidence="3" type="ORF">PILCRDRAFT_226949</name>
</gene>
<reference evidence="4" key="2">
    <citation type="submission" date="2015-01" db="EMBL/GenBank/DDBJ databases">
        <title>Evolutionary Origins and Diversification of the Mycorrhizal Mutualists.</title>
        <authorList>
            <consortium name="DOE Joint Genome Institute"/>
            <consortium name="Mycorrhizal Genomics Consortium"/>
            <person name="Kohler A."/>
            <person name="Kuo A."/>
            <person name="Nagy L.G."/>
            <person name="Floudas D."/>
            <person name="Copeland A."/>
            <person name="Barry K.W."/>
            <person name="Cichocki N."/>
            <person name="Veneault-Fourrey C."/>
            <person name="LaButti K."/>
            <person name="Lindquist E.A."/>
            <person name="Lipzen A."/>
            <person name="Lundell T."/>
            <person name="Morin E."/>
            <person name="Murat C."/>
            <person name="Riley R."/>
            <person name="Ohm R."/>
            <person name="Sun H."/>
            <person name="Tunlid A."/>
            <person name="Henrissat B."/>
            <person name="Grigoriev I.V."/>
            <person name="Hibbett D.S."/>
            <person name="Martin F."/>
        </authorList>
    </citation>
    <scope>NUCLEOTIDE SEQUENCE [LARGE SCALE GENOMIC DNA]</scope>
    <source>
        <strain evidence="4">F 1598</strain>
    </source>
</reference>
<dbReference type="InterPro" id="IPR029071">
    <property type="entry name" value="Ubiquitin-like_domsf"/>
</dbReference>
<feature type="compositionally biased region" description="Acidic residues" evidence="1">
    <location>
        <begin position="204"/>
        <end position="221"/>
    </location>
</feature>
<evidence type="ECO:0000256" key="1">
    <source>
        <dbReference type="SAM" id="MobiDB-lite"/>
    </source>
</evidence>
<reference evidence="3 4" key="1">
    <citation type="submission" date="2014-04" db="EMBL/GenBank/DDBJ databases">
        <authorList>
            <consortium name="DOE Joint Genome Institute"/>
            <person name="Kuo A."/>
            <person name="Tarkka M."/>
            <person name="Buscot F."/>
            <person name="Kohler A."/>
            <person name="Nagy L.G."/>
            <person name="Floudas D."/>
            <person name="Copeland A."/>
            <person name="Barry K.W."/>
            <person name="Cichocki N."/>
            <person name="Veneault-Fourrey C."/>
            <person name="LaButti K."/>
            <person name="Lindquist E.A."/>
            <person name="Lipzen A."/>
            <person name="Lundell T."/>
            <person name="Morin E."/>
            <person name="Murat C."/>
            <person name="Sun H."/>
            <person name="Tunlid A."/>
            <person name="Henrissat B."/>
            <person name="Grigoriev I.V."/>
            <person name="Hibbett D.S."/>
            <person name="Martin F."/>
            <person name="Nordberg H.P."/>
            <person name="Cantor M.N."/>
            <person name="Hua S.X."/>
        </authorList>
    </citation>
    <scope>NUCLEOTIDE SEQUENCE [LARGE SCALE GENOMIC DNA]</scope>
    <source>
        <strain evidence="3 4">F 1598</strain>
    </source>
</reference>
<dbReference type="OrthoDB" id="43122at2759"/>
<dbReference type="InterPro" id="IPR011993">
    <property type="entry name" value="PH-like_dom_sf"/>
</dbReference>
<protein>
    <recommendedName>
        <fullName evidence="2">PH domain-containing protein</fullName>
    </recommendedName>
</protein>
<sequence length="852" mass="92393">MNSSSSDLDEPSNDDDFERYNDQDPLQSEPDFDYYWQSSPGGLKSRSRSRSPSTWPDVGRTPHSSIYYTSASLYTPDDRSFQPGTSAETIRSSLYNAMGSARPESSLLPEHKTYEQELVDGSGWDGRHSNGYRGNGDDRDYRRRNSEREGGGGGGGGGGGRRDGDSNGNNYGAGGGGRGGGDGDGDDRKDRRSEVTSSFSTPSDSEDDQEEDTETTTDDYGTDSASPSALSSTARRPVNPIPDSPSGASTGTDDDVPLAQRIPTALKAQKTIRKQVRDERDQRRKERAAGGSSSAAGEPISPRRTAMEQPVVISNSQEAALHPSRSVGRQRIKTVLSNPGRPLAVDDLTKKLLNVQAAGSPPAALLQPRVPRGRDHGDNNDELGKRLLSFQAVGSPALVTSALRPSSSQGRDQQNNFANDQSMSTQQSRPVADGSSRDKGLRPMRSLRGLASKPPDGYSTGAMEAGSGQRLGRSVTSAKARRPDDIYLDPKSGSVPLTSADRPRAHRTSEEVARPTIGGHTSASAENASNTSPQRSDSRPPVPPLPPAEVLSNLAQSSSSKIQSTPQRIFIENKQRFNMVEITPSTNAGDVVQMVESQAALEKLGAGSGGWMLWEVAQDFGMERPIREYELLSDVEGSWNKEKLVNIFVIKKTPLAPLLSRTAIPPSSPKNRGYVQWESKKGKWSKRWMELREHSLWLSKRDTGKDEALLCSLSNFDVYHVSKLHKAPKPYVFAVKSTDNLSLFENASDYVHFFSCGQKEGETWMQAILLARSYVLYQERNILFAPKPGTGGSTSATAKPLSRSGTRKQAPAAQRSLHPIQPLVNVSASFAATAPARAVFEPGSLLAKRHDF</sequence>
<dbReference type="InParanoid" id="A0A0C3GFT6"/>
<feature type="region of interest" description="Disordered" evidence="1">
    <location>
        <begin position="788"/>
        <end position="814"/>
    </location>
</feature>
<dbReference type="SMART" id="SM00233">
    <property type="entry name" value="PH"/>
    <property type="match status" value="1"/>
</dbReference>